<keyword evidence="3" id="KW-1185">Reference proteome</keyword>
<dbReference type="AlphaFoldDB" id="A0A1H4CM63"/>
<dbReference type="Pfam" id="PF00226">
    <property type="entry name" value="DnaJ"/>
    <property type="match status" value="1"/>
</dbReference>
<dbReference type="SMART" id="SM00271">
    <property type="entry name" value="DnaJ"/>
    <property type="match status" value="1"/>
</dbReference>
<dbReference type="Gene3D" id="1.10.287.110">
    <property type="entry name" value="DnaJ domain"/>
    <property type="match status" value="1"/>
</dbReference>
<dbReference type="PROSITE" id="PS50076">
    <property type="entry name" value="DNAJ_2"/>
    <property type="match status" value="1"/>
</dbReference>
<dbReference type="RefSeq" id="WP_092349420.1">
    <property type="nucleotide sequence ID" value="NZ_FNQN01000008.1"/>
</dbReference>
<accession>A0A1H4CM63</accession>
<dbReference type="InterPro" id="IPR001623">
    <property type="entry name" value="DnaJ_domain"/>
</dbReference>
<dbReference type="InterPro" id="IPR036869">
    <property type="entry name" value="J_dom_sf"/>
</dbReference>
<dbReference type="EMBL" id="FNQN01000008">
    <property type="protein sequence ID" value="SEA61551.1"/>
    <property type="molecule type" value="Genomic_DNA"/>
</dbReference>
<evidence type="ECO:0000313" key="2">
    <source>
        <dbReference type="EMBL" id="SEA61551.1"/>
    </source>
</evidence>
<dbReference type="Proteomes" id="UP000199409">
    <property type="component" value="Unassembled WGS sequence"/>
</dbReference>
<proteinExistence type="predicted"/>
<sequence length="97" mass="11583">MLYADLRAALDEFDLPEQVTLKRIRKRHRQLVRKYHPDSGEVADNDKIRSINAAYKILNEYLSNYHFDFSKDAFLEQYPEERLREQFYDVGLWGGKG</sequence>
<evidence type="ECO:0000313" key="3">
    <source>
        <dbReference type="Proteomes" id="UP000199409"/>
    </source>
</evidence>
<protein>
    <submittedName>
        <fullName evidence="2">DnaJ domain-containing protein</fullName>
    </submittedName>
</protein>
<dbReference type="SUPFAM" id="SSF46565">
    <property type="entry name" value="Chaperone J-domain"/>
    <property type="match status" value="1"/>
</dbReference>
<feature type="domain" description="J" evidence="1">
    <location>
        <begin position="8"/>
        <end position="91"/>
    </location>
</feature>
<name>A0A1H4CM63_9BACT</name>
<evidence type="ECO:0000259" key="1">
    <source>
        <dbReference type="PROSITE" id="PS50076"/>
    </source>
</evidence>
<gene>
    <name evidence="2" type="ORF">SAMN05660420_02622</name>
</gene>
<dbReference type="CDD" id="cd06257">
    <property type="entry name" value="DnaJ"/>
    <property type="match status" value="1"/>
</dbReference>
<dbReference type="OrthoDB" id="5244113at2"/>
<reference evidence="2 3" key="1">
    <citation type="submission" date="2016-10" db="EMBL/GenBank/DDBJ databases">
        <authorList>
            <person name="de Groot N.N."/>
        </authorList>
    </citation>
    <scope>NUCLEOTIDE SEQUENCE [LARGE SCALE GENOMIC DNA]</scope>
    <source>
        <strain evidence="2 3">DSM 7343</strain>
    </source>
</reference>
<organism evidence="2 3">
    <name type="scientific">Desulfuromusa kysingii</name>
    <dbReference type="NCBI Taxonomy" id="37625"/>
    <lineage>
        <taxon>Bacteria</taxon>
        <taxon>Pseudomonadati</taxon>
        <taxon>Thermodesulfobacteriota</taxon>
        <taxon>Desulfuromonadia</taxon>
        <taxon>Desulfuromonadales</taxon>
        <taxon>Geopsychrobacteraceae</taxon>
        <taxon>Desulfuromusa</taxon>
    </lineage>
</organism>
<dbReference type="STRING" id="37625.SAMN05660420_02622"/>